<evidence type="ECO:0000313" key="2">
    <source>
        <dbReference type="EMBL" id="CAK0861843.1"/>
    </source>
</evidence>
<accession>A0ABN9UPG9</accession>
<dbReference type="Proteomes" id="UP001189429">
    <property type="component" value="Unassembled WGS sequence"/>
</dbReference>
<reference evidence="2" key="1">
    <citation type="submission" date="2023-10" db="EMBL/GenBank/DDBJ databases">
        <authorList>
            <person name="Chen Y."/>
            <person name="Shah S."/>
            <person name="Dougan E. K."/>
            <person name="Thang M."/>
            <person name="Chan C."/>
        </authorList>
    </citation>
    <scope>NUCLEOTIDE SEQUENCE [LARGE SCALE GENOMIC DNA]</scope>
</reference>
<proteinExistence type="predicted"/>
<feature type="compositionally biased region" description="Low complexity" evidence="1">
    <location>
        <begin position="9"/>
        <end position="25"/>
    </location>
</feature>
<feature type="region of interest" description="Disordered" evidence="1">
    <location>
        <begin position="1"/>
        <end position="30"/>
    </location>
</feature>
<sequence length="156" mass="16827">MVPTPSPTWSPTSAAASSPTASSATGDPHLQNMFGQRFDLARPGISVLVRVPRGMPVEDALLVVKADARRLGARCSDIYFQEINVTGTWAHKAQPGGFRFDARGARAENEKPRWLTRACGAQSLQRAHRQGAALSERLCQEPSACRVSCRRAAGRG</sequence>
<organism evidence="2 3">
    <name type="scientific">Prorocentrum cordatum</name>
    <dbReference type="NCBI Taxonomy" id="2364126"/>
    <lineage>
        <taxon>Eukaryota</taxon>
        <taxon>Sar</taxon>
        <taxon>Alveolata</taxon>
        <taxon>Dinophyceae</taxon>
        <taxon>Prorocentrales</taxon>
        <taxon>Prorocentraceae</taxon>
        <taxon>Prorocentrum</taxon>
    </lineage>
</organism>
<evidence type="ECO:0000256" key="1">
    <source>
        <dbReference type="SAM" id="MobiDB-lite"/>
    </source>
</evidence>
<evidence type="ECO:0000313" key="3">
    <source>
        <dbReference type="Proteomes" id="UP001189429"/>
    </source>
</evidence>
<gene>
    <name evidence="2" type="ORF">PCOR1329_LOCUS50399</name>
</gene>
<dbReference type="EMBL" id="CAUYUJ010016099">
    <property type="protein sequence ID" value="CAK0861843.1"/>
    <property type="molecule type" value="Genomic_DNA"/>
</dbReference>
<keyword evidence="3" id="KW-1185">Reference proteome</keyword>
<comment type="caution">
    <text evidence="2">The sequence shown here is derived from an EMBL/GenBank/DDBJ whole genome shotgun (WGS) entry which is preliminary data.</text>
</comment>
<protein>
    <submittedName>
        <fullName evidence="2">Uncharacterized protein</fullName>
    </submittedName>
</protein>
<name>A0ABN9UPG9_9DINO</name>